<evidence type="ECO:0000313" key="3">
    <source>
        <dbReference type="Proteomes" id="UP001165079"/>
    </source>
</evidence>
<dbReference type="NCBIfam" id="TIGR03919">
    <property type="entry name" value="T7SS_EccB"/>
    <property type="match status" value="1"/>
</dbReference>
<dbReference type="Pfam" id="PF05108">
    <property type="entry name" value="T7SS_ESX1_EccB"/>
    <property type="match status" value="1"/>
</dbReference>
<keyword evidence="1" id="KW-0812">Transmembrane</keyword>
<keyword evidence="1" id="KW-0472">Membrane</keyword>
<dbReference type="AlphaFoldDB" id="A0A9W6STI8"/>
<sequence>MLSANPETLDLPMRRMALSLVGGFLAAVLACVGFWVVGKLYPGGATAWQAQGTIVIEEETGAVYVYRDSALLPMANFASARLYVGIEAPVVTTVHQSSLEGTPRQGMYGIPDAPKALPDPKLFVSQPWQMCSTSDPAAPTRHVMRAVVGQRPATGLDLAGRAMLVADDAGEYYLLWNDRLWLLPKASAATTMKALGVPQDRPVAISQFLVPLFSRGPDLAVEATGDAVVVADQTLQPGTVIRSGELYYLVTGGHLERVGVLAATIAFHGDPATVRSVPQNQILDSMIQTPAPSQKEALPDAPPQVHVPEQDTRDTAVCAVSTGAAGPNGTPSHAEVYTPTPPVLTAANTRLTVAITGRVSYLDLPAGRSALVRATVSPGAGGGTVYLVTEGRKFGIADAASLTALGYGKSTVDEVPAQFLGLIPDGAALSSQTARTAVP</sequence>
<dbReference type="InterPro" id="IPR007795">
    <property type="entry name" value="T7SS_EccB"/>
</dbReference>
<evidence type="ECO:0000313" key="2">
    <source>
        <dbReference type="EMBL" id="GLZ81793.1"/>
    </source>
</evidence>
<dbReference type="GO" id="GO:0005576">
    <property type="term" value="C:extracellular region"/>
    <property type="evidence" value="ECO:0007669"/>
    <property type="project" value="TreeGrafter"/>
</dbReference>
<dbReference type="PANTHER" id="PTHR40765:SF2">
    <property type="entry name" value="ESX-2 SECRETION SYSTEM ATPASE ECCB2"/>
    <property type="match status" value="1"/>
</dbReference>
<reference evidence="2" key="1">
    <citation type="submission" date="2023-03" db="EMBL/GenBank/DDBJ databases">
        <title>Actinorhabdospora filicis NBRC 111898.</title>
        <authorList>
            <person name="Ichikawa N."/>
            <person name="Sato H."/>
            <person name="Tonouchi N."/>
        </authorList>
    </citation>
    <scope>NUCLEOTIDE SEQUENCE</scope>
    <source>
        <strain evidence="2">NBRC 111898</strain>
    </source>
</reference>
<feature type="transmembrane region" description="Helical" evidence="1">
    <location>
        <begin position="16"/>
        <end position="37"/>
    </location>
</feature>
<comment type="caution">
    <text evidence="2">The sequence shown here is derived from an EMBL/GenBank/DDBJ whole genome shotgun (WGS) entry which is preliminary data.</text>
</comment>
<protein>
    <recommendedName>
        <fullName evidence="4">Type VII secretion protein EccB</fullName>
    </recommendedName>
</protein>
<proteinExistence type="predicted"/>
<dbReference type="InterPro" id="IPR044857">
    <property type="entry name" value="T7SS_EccB_R1"/>
</dbReference>
<name>A0A9W6STI8_9ACTN</name>
<keyword evidence="3" id="KW-1185">Reference proteome</keyword>
<dbReference type="EMBL" id="BSTX01000007">
    <property type="protein sequence ID" value="GLZ81793.1"/>
    <property type="molecule type" value="Genomic_DNA"/>
</dbReference>
<dbReference type="PANTHER" id="PTHR40765">
    <property type="entry name" value="ESX-2 SECRETION SYSTEM ATPASE ECCB2"/>
    <property type="match status" value="1"/>
</dbReference>
<gene>
    <name evidence="2" type="ORF">Afil01_66000</name>
</gene>
<dbReference type="Proteomes" id="UP001165079">
    <property type="component" value="Unassembled WGS sequence"/>
</dbReference>
<evidence type="ECO:0008006" key="4">
    <source>
        <dbReference type="Google" id="ProtNLM"/>
    </source>
</evidence>
<keyword evidence="1" id="KW-1133">Transmembrane helix</keyword>
<evidence type="ECO:0000256" key="1">
    <source>
        <dbReference type="SAM" id="Phobius"/>
    </source>
</evidence>
<organism evidence="2 3">
    <name type="scientific">Actinorhabdospora filicis</name>
    <dbReference type="NCBI Taxonomy" id="1785913"/>
    <lineage>
        <taxon>Bacteria</taxon>
        <taxon>Bacillati</taxon>
        <taxon>Actinomycetota</taxon>
        <taxon>Actinomycetes</taxon>
        <taxon>Micromonosporales</taxon>
        <taxon>Micromonosporaceae</taxon>
        <taxon>Actinorhabdospora</taxon>
    </lineage>
</organism>
<dbReference type="Gene3D" id="3.30.2390.20">
    <property type="entry name" value="Type VII secretion system EccB, repeat 1 domain"/>
    <property type="match status" value="1"/>
</dbReference>
<accession>A0A9W6STI8</accession>